<protein>
    <submittedName>
        <fullName evidence="6">Hopanoid biosynthesis associated protein HpnK</fullName>
    </submittedName>
</protein>
<dbReference type="InterPro" id="IPR006879">
    <property type="entry name" value="YdjC-like"/>
</dbReference>
<evidence type="ECO:0000313" key="6">
    <source>
        <dbReference type="EMBL" id="TCL37276.1"/>
    </source>
</evidence>
<organism evidence="6 7">
    <name type="scientific">Anaerospora hongkongensis</name>
    <dbReference type="NCBI Taxonomy" id="244830"/>
    <lineage>
        <taxon>Bacteria</taxon>
        <taxon>Bacillati</taxon>
        <taxon>Bacillota</taxon>
        <taxon>Negativicutes</taxon>
        <taxon>Selenomonadales</taxon>
        <taxon>Sporomusaceae</taxon>
        <taxon>Anaerospora</taxon>
    </lineage>
</organism>
<dbReference type="OrthoDB" id="9774177at2"/>
<evidence type="ECO:0000256" key="2">
    <source>
        <dbReference type="ARBA" id="ARBA00022723"/>
    </source>
</evidence>
<evidence type="ECO:0000256" key="5">
    <source>
        <dbReference type="ARBA" id="ARBA00023277"/>
    </source>
</evidence>
<comment type="cofactor">
    <cofactor evidence="1">
        <name>Mg(2+)</name>
        <dbReference type="ChEBI" id="CHEBI:18420"/>
    </cofactor>
</comment>
<evidence type="ECO:0000256" key="4">
    <source>
        <dbReference type="ARBA" id="ARBA00022842"/>
    </source>
</evidence>
<dbReference type="RefSeq" id="WP_132079580.1">
    <property type="nucleotide sequence ID" value="NZ_DAIMLW010000085.1"/>
</dbReference>
<sequence>MKQLIVNADDFGLHELINDGIVEAHVAGCVTSTSIMAGGDSFEHAVRLAGKHPKLGVGVHLTLVGARPIARGDIHTLVTRKGDFFPNYGQFVKRYVSGQIAKEHIEWELHCQMQKVAGTGIKITHIDSHQHLHVLPGLAKVISRVAKEFNVNKIRIPAEPISFLGMGFPDISRFFAKTALTGCSLLAKSIYTKMGFLFPQHFFGMLAGGTMRQSSLLHILKELPEGISEIMVHPGKDTQALEQSFPWGYHWQEELEALKCKEVLESIKKHEIQLVNYREI</sequence>
<reference evidence="6 7" key="1">
    <citation type="submission" date="2019-03" db="EMBL/GenBank/DDBJ databases">
        <title>Genomic Encyclopedia of Type Strains, Phase IV (KMG-IV): sequencing the most valuable type-strain genomes for metagenomic binning, comparative biology and taxonomic classification.</title>
        <authorList>
            <person name="Goeker M."/>
        </authorList>
    </citation>
    <scope>NUCLEOTIDE SEQUENCE [LARGE SCALE GENOMIC DNA]</scope>
    <source>
        <strain evidence="6 7">DSM 15969</strain>
    </source>
</reference>
<dbReference type="AlphaFoldDB" id="A0A4R1PXJ5"/>
<keyword evidence="5" id="KW-0119">Carbohydrate metabolism</keyword>
<dbReference type="PANTHER" id="PTHR31609">
    <property type="entry name" value="YDJC DEACETYLASE FAMILY MEMBER"/>
    <property type="match status" value="1"/>
</dbReference>
<keyword evidence="7" id="KW-1185">Reference proteome</keyword>
<evidence type="ECO:0000313" key="7">
    <source>
        <dbReference type="Proteomes" id="UP000295063"/>
    </source>
</evidence>
<dbReference type="CDD" id="cd10808">
    <property type="entry name" value="YdjC"/>
    <property type="match status" value="1"/>
</dbReference>
<dbReference type="PANTHER" id="PTHR31609:SF1">
    <property type="entry name" value="CARBOHYDRATE DEACETYLASE"/>
    <property type="match status" value="1"/>
</dbReference>
<proteinExistence type="predicted"/>
<dbReference type="Gene3D" id="3.20.20.370">
    <property type="entry name" value="Glycoside hydrolase/deacetylase"/>
    <property type="match status" value="1"/>
</dbReference>
<dbReference type="SUPFAM" id="SSF88713">
    <property type="entry name" value="Glycoside hydrolase/deacetylase"/>
    <property type="match status" value="1"/>
</dbReference>
<dbReference type="EMBL" id="SLUI01000006">
    <property type="protein sequence ID" value="TCL37276.1"/>
    <property type="molecule type" value="Genomic_DNA"/>
</dbReference>
<accession>A0A4R1PXJ5</accession>
<dbReference type="InterPro" id="IPR011330">
    <property type="entry name" value="Glyco_hydro/deAcase_b/a-brl"/>
</dbReference>
<dbReference type="GO" id="GO:0019213">
    <property type="term" value="F:deacetylase activity"/>
    <property type="evidence" value="ECO:0007669"/>
    <property type="project" value="TreeGrafter"/>
</dbReference>
<dbReference type="GO" id="GO:0046872">
    <property type="term" value="F:metal ion binding"/>
    <property type="evidence" value="ECO:0007669"/>
    <property type="project" value="UniProtKB-KW"/>
</dbReference>
<name>A0A4R1PXJ5_9FIRM</name>
<keyword evidence="2" id="KW-0479">Metal-binding</keyword>
<dbReference type="Pfam" id="PF04794">
    <property type="entry name" value="YdjC"/>
    <property type="match status" value="1"/>
</dbReference>
<keyword evidence="3" id="KW-0378">Hydrolase</keyword>
<dbReference type="GO" id="GO:0016787">
    <property type="term" value="F:hydrolase activity"/>
    <property type="evidence" value="ECO:0007669"/>
    <property type="project" value="UniProtKB-KW"/>
</dbReference>
<dbReference type="GO" id="GO:0005975">
    <property type="term" value="P:carbohydrate metabolic process"/>
    <property type="evidence" value="ECO:0007669"/>
    <property type="project" value="InterPro"/>
</dbReference>
<keyword evidence="4" id="KW-0460">Magnesium</keyword>
<evidence type="ECO:0000256" key="1">
    <source>
        <dbReference type="ARBA" id="ARBA00001946"/>
    </source>
</evidence>
<evidence type="ECO:0000256" key="3">
    <source>
        <dbReference type="ARBA" id="ARBA00022801"/>
    </source>
</evidence>
<gene>
    <name evidence="6" type="ORF">EV210_106145</name>
</gene>
<comment type="caution">
    <text evidence="6">The sequence shown here is derived from an EMBL/GenBank/DDBJ whole genome shotgun (WGS) entry which is preliminary data.</text>
</comment>
<dbReference type="Proteomes" id="UP000295063">
    <property type="component" value="Unassembled WGS sequence"/>
</dbReference>